<evidence type="ECO:0000256" key="1">
    <source>
        <dbReference type="ARBA" id="ARBA00004651"/>
    </source>
</evidence>
<protein>
    <submittedName>
        <fullName evidence="12">ABC transporter ATP-binding protein</fullName>
    </submittedName>
</protein>
<dbReference type="AlphaFoldDB" id="A0A4Z0W9G7"/>
<comment type="caution">
    <text evidence="12">The sequence shown here is derived from an EMBL/GenBank/DDBJ whole genome shotgun (WGS) entry which is preliminary data.</text>
</comment>
<comment type="subcellular location">
    <subcellularLocation>
        <location evidence="1">Cell membrane</location>
        <topology evidence="1">Multi-pass membrane protein</topology>
    </subcellularLocation>
</comment>
<dbReference type="Proteomes" id="UP000297475">
    <property type="component" value="Unassembled WGS sequence"/>
</dbReference>
<evidence type="ECO:0000313" key="12">
    <source>
        <dbReference type="EMBL" id="TGG95269.1"/>
    </source>
</evidence>
<feature type="transmembrane region" description="Helical" evidence="9">
    <location>
        <begin position="203"/>
        <end position="224"/>
    </location>
</feature>
<evidence type="ECO:0000256" key="5">
    <source>
        <dbReference type="ARBA" id="ARBA00022741"/>
    </source>
</evidence>
<feature type="transmembrane region" description="Helical" evidence="9">
    <location>
        <begin position="283"/>
        <end position="303"/>
    </location>
</feature>
<dbReference type="FunFam" id="3.40.50.300:FF:000221">
    <property type="entry name" value="Multidrug ABC transporter ATP-binding protein"/>
    <property type="match status" value="1"/>
</dbReference>
<feature type="transmembrane region" description="Helical" evidence="9">
    <location>
        <begin position="180"/>
        <end position="197"/>
    </location>
</feature>
<keyword evidence="2" id="KW-0813">Transport</keyword>
<dbReference type="SMART" id="SM00382">
    <property type="entry name" value="AAA"/>
    <property type="match status" value="1"/>
</dbReference>
<dbReference type="InterPro" id="IPR036640">
    <property type="entry name" value="ABC1_TM_sf"/>
</dbReference>
<evidence type="ECO:0000256" key="7">
    <source>
        <dbReference type="ARBA" id="ARBA00022989"/>
    </source>
</evidence>
<keyword evidence="13" id="KW-1185">Reference proteome</keyword>
<dbReference type="GO" id="GO:0005886">
    <property type="term" value="C:plasma membrane"/>
    <property type="evidence" value="ECO:0007669"/>
    <property type="project" value="UniProtKB-SubCell"/>
</dbReference>
<dbReference type="SUPFAM" id="SSF52540">
    <property type="entry name" value="P-loop containing nucleoside triphosphate hydrolases"/>
    <property type="match status" value="1"/>
</dbReference>
<keyword evidence="4 9" id="KW-0812">Transmembrane</keyword>
<dbReference type="PROSITE" id="PS00211">
    <property type="entry name" value="ABC_TRANSPORTER_1"/>
    <property type="match status" value="1"/>
</dbReference>
<dbReference type="PROSITE" id="PS50929">
    <property type="entry name" value="ABC_TM1F"/>
    <property type="match status" value="1"/>
</dbReference>
<evidence type="ECO:0000256" key="3">
    <source>
        <dbReference type="ARBA" id="ARBA00022475"/>
    </source>
</evidence>
<dbReference type="Gene3D" id="1.20.1560.10">
    <property type="entry name" value="ABC transporter type 1, transmembrane domain"/>
    <property type="match status" value="1"/>
</dbReference>
<feature type="transmembrane region" description="Helical" evidence="9">
    <location>
        <begin position="58"/>
        <end position="82"/>
    </location>
</feature>
<keyword evidence="6 12" id="KW-0067">ATP-binding</keyword>
<dbReference type="OrthoDB" id="9806127at2"/>
<dbReference type="CDD" id="cd18552">
    <property type="entry name" value="ABC_6TM_MsbA_like"/>
    <property type="match status" value="1"/>
</dbReference>
<evidence type="ECO:0000313" key="13">
    <source>
        <dbReference type="Proteomes" id="UP000297475"/>
    </source>
</evidence>
<dbReference type="SUPFAM" id="SSF90123">
    <property type="entry name" value="ABC transporter transmembrane region"/>
    <property type="match status" value="1"/>
</dbReference>
<keyword evidence="5" id="KW-0547">Nucleotide-binding</keyword>
<feature type="domain" description="ABC transporter" evidence="10">
    <location>
        <begin position="380"/>
        <end position="613"/>
    </location>
</feature>
<dbReference type="Gene3D" id="3.40.50.300">
    <property type="entry name" value="P-loop containing nucleotide triphosphate hydrolases"/>
    <property type="match status" value="1"/>
</dbReference>
<keyword evidence="3" id="KW-1003">Cell membrane</keyword>
<evidence type="ECO:0000259" key="10">
    <source>
        <dbReference type="PROSITE" id="PS50893"/>
    </source>
</evidence>
<dbReference type="PANTHER" id="PTHR43394:SF1">
    <property type="entry name" value="ATP-BINDING CASSETTE SUB-FAMILY B MEMBER 10, MITOCHONDRIAL"/>
    <property type="match status" value="1"/>
</dbReference>
<dbReference type="GO" id="GO:0005524">
    <property type="term" value="F:ATP binding"/>
    <property type="evidence" value="ECO:0007669"/>
    <property type="project" value="UniProtKB-KW"/>
</dbReference>
<sequence length="616" mass="68636">MTLPLAAGTIAHHCTSSTFQSSRRLPLLNVQYDLEIHRHSRRRDLLLRLWKDYTRRHMFMLLIAVCLIMVEGSSLGLISYMIQPMFDNIFVEGQQDYILIIALAIFAIFIARAVSGFFQRVIIIGISLNIVTDMQKDMLARLVRLDTDFYSENSPGALIERVRGDTTALKSFASKALINLGRDIVTLISLVTVTLIIDWRWTLAAFVGVPLLVLPMVYLQRLILRKTRRARGQSSVMSTRLDEIFHGIKAIKLNNLAEHEDGRFRKETDKFKRSEQKARIGKAAMPATVDILAACGFVVIVVMGGQEIVSGEKTVGQFMSFFTAMFLLFDPLRRIAKVGADIQVAMASMERIYGVLDTQPRVVDRVDARPIPANLGELDVHFKEIHFSYGENPVLKGLDLVAPAGKMTALVGASGAGKTTLFNLLTRLIEPQQGEVLLGDYNINEFRVEELRQYLSVVSQDSALFDESIAQNIAFGRLDASPEAVHRAAEDALVTQFTDSMPEGLESLAGPRGSNLSGGQRQRVVIARALLRDAPILLLDEATSALDTETEKLIQKTLERIAKDRTTIVIAHRLSTVQDADVIHVMDKGVVVESGTHEELLARGGAYKRLYRTFEQ</sequence>
<organism evidence="12 13">
    <name type="scientific">Natronospirillum operosum</name>
    <dbReference type="NCBI Taxonomy" id="2759953"/>
    <lineage>
        <taxon>Bacteria</taxon>
        <taxon>Pseudomonadati</taxon>
        <taxon>Pseudomonadota</taxon>
        <taxon>Gammaproteobacteria</taxon>
        <taxon>Oceanospirillales</taxon>
        <taxon>Natronospirillaceae</taxon>
        <taxon>Natronospirillum</taxon>
    </lineage>
</organism>
<feature type="domain" description="ABC transmembrane type-1" evidence="11">
    <location>
        <begin position="62"/>
        <end position="343"/>
    </location>
</feature>
<keyword evidence="7 9" id="KW-1133">Transmembrane helix</keyword>
<proteinExistence type="predicted"/>
<dbReference type="InterPro" id="IPR011527">
    <property type="entry name" value="ABC1_TM_dom"/>
</dbReference>
<dbReference type="GO" id="GO:0015421">
    <property type="term" value="F:ABC-type oligopeptide transporter activity"/>
    <property type="evidence" value="ECO:0007669"/>
    <property type="project" value="TreeGrafter"/>
</dbReference>
<dbReference type="PROSITE" id="PS50893">
    <property type="entry name" value="ABC_TRANSPORTER_2"/>
    <property type="match status" value="1"/>
</dbReference>
<dbReference type="InterPro" id="IPR027417">
    <property type="entry name" value="P-loop_NTPase"/>
</dbReference>
<dbReference type="EMBL" id="SRMF01000001">
    <property type="protein sequence ID" value="TGG95269.1"/>
    <property type="molecule type" value="Genomic_DNA"/>
</dbReference>
<reference evidence="12 13" key="1">
    <citation type="submission" date="2019-04" db="EMBL/GenBank/DDBJ databases">
        <title>Natronospirillum operosus gen. nov., sp. nov., a haloalkaliphilic satellite isolated from decaying biomass of laboratory culture of cyanobacterium Geitlerinema sp. and proposal of Natronospirillaceae fam. nov. and Saccharospirillaceae fam. nov.</title>
        <authorList>
            <person name="Kevbrin V."/>
            <person name="Boltyanskaya Y."/>
            <person name="Koziaeva V."/>
            <person name="Grouzdev D.S."/>
            <person name="Park M."/>
            <person name="Cho J."/>
        </authorList>
    </citation>
    <scope>NUCLEOTIDE SEQUENCE [LARGE SCALE GENOMIC DNA]</scope>
    <source>
        <strain evidence="12 13">G-116</strain>
    </source>
</reference>
<dbReference type="InterPro" id="IPR003593">
    <property type="entry name" value="AAA+_ATPase"/>
</dbReference>
<dbReference type="PANTHER" id="PTHR43394">
    <property type="entry name" value="ATP-DEPENDENT PERMEASE MDL1, MITOCHONDRIAL"/>
    <property type="match status" value="1"/>
</dbReference>
<evidence type="ECO:0000256" key="8">
    <source>
        <dbReference type="ARBA" id="ARBA00023136"/>
    </source>
</evidence>
<dbReference type="InterPro" id="IPR017871">
    <property type="entry name" value="ABC_transporter-like_CS"/>
</dbReference>
<keyword evidence="8 9" id="KW-0472">Membrane</keyword>
<dbReference type="Pfam" id="PF00664">
    <property type="entry name" value="ABC_membrane"/>
    <property type="match status" value="1"/>
</dbReference>
<dbReference type="GO" id="GO:0016887">
    <property type="term" value="F:ATP hydrolysis activity"/>
    <property type="evidence" value="ECO:0007669"/>
    <property type="project" value="InterPro"/>
</dbReference>
<dbReference type="InterPro" id="IPR003439">
    <property type="entry name" value="ABC_transporter-like_ATP-bd"/>
</dbReference>
<evidence type="ECO:0000256" key="6">
    <source>
        <dbReference type="ARBA" id="ARBA00022840"/>
    </source>
</evidence>
<evidence type="ECO:0000256" key="9">
    <source>
        <dbReference type="SAM" id="Phobius"/>
    </source>
</evidence>
<accession>A0A4Z0W9G7</accession>
<gene>
    <name evidence="12" type="ORF">E4656_02285</name>
</gene>
<evidence type="ECO:0000256" key="4">
    <source>
        <dbReference type="ARBA" id="ARBA00022692"/>
    </source>
</evidence>
<evidence type="ECO:0000259" key="11">
    <source>
        <dbReference type="PROSITE" id="PS50929"/>
    </source>
</evidence>
<evidence type="ECO:0000256" key="2">
    <source>
        <dbReference type="ARBA" id="ARBA00022448"/>
    </source>
</evidence>
<feature type="transmembrane region" description="Helical" evidence="9">
    <location>
        <begin position="97"/>
        <end position="118"/>
    </location>
</feature>
<name>A0A4Z0W9G7_9GAMM</name>
<dbReference type="Pfam" id="PF00005">
    <property type="entry name" value="ABC_tran"/>
    <property type="match status" value="1"/>
</dbReference>
<dbReference type="InterPro" id="IPR039421">
    <property type="entry name" value="Type_1_exporter"/>
</dbReference>